<reference evidence="1" key="1">
    <citation type="journal article" date="2015" name="Proc. Natl. Acad. Sci. U.S.A.">
        <title>Networks of energetic and metabolic interactions define dynamics in microbial communities.</title>
        <authorList>
            <person name="Embree M."/>
            <person name="Liu J.K."/>
            <person name="Al-Bassam M.M."/>
            <person name="Zengler K."/>
        </authorList>
    </citation>
    <scope>NUCLEOTIDE SEQUENCE</scope>
</reference>
<name>A0A0W8FFX8_9ZZZZ</name>
<protein>
    <submittedName>
        <fullName evidence="1">Uncharacterized protein</fullName>
    </submittedName>
</protein>
<accession>A0A0W8FFX8</accession>
<proteinExistence type="predicted"/>
<sequence>MQYHVRSMYIGNISAPKVPGKEHQLPSEAAFIEAACGRREKSLSVAKSIPPHAASR</sequence>
<comment type="caution">
    <text evidence="1">The sequence shown here is derived from an EMBL/GenBank/DDBJ whole genome shotgun (WGS) entry which is preliminary data.</text>
</comment>
<dbReference type="EMBL" id="LNQE01001255">
    <property type="protein sequence ID" value="KUG19813.1"/>
    <property type="molecule type" value="Genomic_DNA"/>
</dbReference>
<organism evidence="1">
    <name type="scientific">hydrocarbon metagenome</name>
    <dbReference type="NCBI Taxonomy" id="938273"/>
    <lineage>
        <taxon>unclassified sequences</taxon>
        <taxon>metagenomes</taxon>
        <taxon>ecological metagenomes</taxon>
    </lineage>
</organism>
<gene>
    <name evidence="1" type="ORF">ASZ90_010468</name>
</gene>
<evidence type="ECO:0000313" key="1">
    <source>
        <dbReference type="EMBL" id="KUG19813.1"/>
    </source>
</evidence>
<dbReference type="AlphaFoldDB" id="A0A0W8FFX8"/>